<dbReference type="Pfam" id="PF01325">
    <property type="entry name" value="Fe_dep_repress"/>
    <property type="match status" value="1"/>
</dbReference>
<evidence type="ECO:0000256" key="11">
    <source>
        <dbReference type="ARBA" id="ARBA00023211"/>
    </source>
</evidence>
<comment type="subcellular location">
    <subcellularLocation>
        <location evidence="1">Cytoplasm</location>
    </subcellularLocation>
</comment>
<evidence type="ECO:0000256" key="8">
    <source>
        <dbReference type="ARBA" id="ARBA00023125"/>
    </source>
</evidence>
<evidence type="ECO:0000256" key="13">
    <source>
        <dbReference type="ARBA" id="ARBA00032593"/>
    </source>
</evidence>
<dbReference type="NCBIfam" id="NF008273">
    <property type="entry name" value="PRK11050.1"/>
    <property type="match status" value="1"/>
</dbReference>
<dbReference type="EMBL" id="JAAEDK010000028">
    <property type="protein sequence ID" value="MBR0660330.1"/>
    <property type="molecule type" value="Genomic_DNA"/>
</dbReference>
<sequence length="150" mass="16349">MRRTPAPRPLPPAEDQAARFARQREADRTATAEDYVELIADLLRADGEARAVDIARRMGVSQATVTATIGRLQRDGLVETKPYRGLFLTDAGRDMAQAAKARHELVVRFLIAVGLDAETAEQDAEGIEHHASEAALQAFERFLAARKAGG</sequence>
<dbReference type="GO" id="GO:0005737">
    <property type="term" value="C:cytoplasm"/>
    <property type="evidence" value="ECO:0007669"/>
    <property type="project" value="UniProtKB-SubCell"/>
</dbReference>
<evidence type="ECO:0000256" key="6">
    <source>
        <dbReference type="ARBA" id="ARBA00022491"/>
    </source>
</evidence>
<dbReference type="InterPro" id="IPR036390">
    <property type="entry name" value="WH_DNA-bd_sf"/>
</dbReference>
<evidence type="ECO:0000256" key="1">
    <source>
        <dbReference type="ARBA" id="ARBA00004496"/>
    </source>
</evidence>
<evidence type="ECO:0000256" key="4">
    <source>
        <dbReference type="ARBA" id="ARBA00022386"/>
    </source>
</evidence>
<keyword evidence="8" id="KW-0238">DNA-binding</keyword>
<evidence type="ECO:0000256" key="3">
    <source>
        <dbReference type="ARBA" id="ARBA00011738"/>
    </source>
</evidence>
<dbReference type="PANTHER" id="PTHR33238">
    <property type="entry name" value="IRON (METAL) DEPENDENT REPRESSOR, DTXR FAMILY"/>
    <property type="match status" value="1"/>
</dbReference>
<keyword evidence="10" id="KW-0804">Transcription</keyword>
<reference evidence="16" key="3">
    <citation type="journal article" date="2021" name="Syst. Appl. Microbiol.">
        <title>Roseomonas hellenica sp. nov., isolated from roots of wild-growing Alkanna tinctoria.</title>
        <authorList>
            <person name="Rat A."/>
            <person name="Naranjo H.D."/>
            <person name="Lebbe L."/>
            <person name="Cnockaert M."/>
            <person name="Krigas N."/>
            <person name="Grigoriadou K."/>
            <person name="Maloupa E."/>
            <person name="Willems A."/>
        </authorList>
    </citation>
    <scope>NUCLEOTIDE SEQUENCE</scope>
    <source>
        <strain evidence="16">LMG 31161</strain>
    </source>
</reference>
<dbReference type="PROSITE" id="PS50944">
    <property type="entry name" value="HTH_DTXR"/>
    <property type="match status" value="1"/>
</dbReference>
<comment type="caution">
    <text evidence="16">The sequence shown here is derived from an EMBL/GenBank/DDBJ whole genome shotgun (WGS) entry which is preliminary data.</text>
</comment>
<evidence type="ECO:0000256" key="9">
    <source>
        <dbReference type="ARBA" id="ARBA00023159"/>
    </source>
</evidence>
<evidence type="ECO:0000313" key="18">
    <source>
        <dbReference type="Proteomes" id="UP000746741"/>
    </source>
</evidence>
<feature type="region of interest" description="Disordered" evidence="14">
    <location>
        <begin position="1"/>
        <end position="26"/>
    </location>
</feature>
<evidence type="ECO:0000256" key="5">
    <source>
        <dbReference type="ARBA" id="ARBA00022490"/>
    </source>
</evidence>
<dbReference type="GO" id="GO:0046914">
    <property type="term" value="F:transition metal ion binding"/>
    <property type="evidence" value="ECO:0007669"/>
    <property type="project" value="InterPro"/>
</dbReference>
<dbReference type="SMART" id="SM00529">
    <property type="entry name" value="HTH_DTXR"/>
    <property type="match status" value="1"/>
</dbReference>
<dbReference type="Gene3D" id="1.10.10.10">
    <property type="entry name" value="Winged helix-like DNA-binding domain superfamily/Winged helix DNA-binding domain"/>
    <property type="match status" value="1"/>
</dbReference>
<evidence type="ECO:0000313" key="17">
    <source>
        <dbReference type="EMBL" id="NKE17983.1"/>
    </source>
</evidence>
<comment type="similarity">
    <text evidence="2">Belongs to the DtxR/MntR family.</text>
</comment>
<evidence type="ECO:0000256" key="7">
    <source>
        <dbReference type="ARBA" id="ARBA00023015"/>
    </source>
</evidence>
<dbReference type="SUPFAM" id="SSF46785">
    <property type="entry name" value="Winged helix' DNA-binding domain"/>
    <property type="match status" value="1"/>
</dbReference>
<feature type="compositionally biased region" description="Pro residues" evidence="14">
    <location>
        <begin position="1"/>
        <end position="12"/>
    </location>
</feature>
<dbReference type="GO" id="GO:0003677">
    <property type="term" value="F:DNA binding"/>
    <property type="evidence" value="ECO:0007669"/>
    <property type="project" value="UniProtKB-KW"/>
</dbReference>
<name>A0A9X9WJ20_9PROT</name>
<evidence type="ECO:0000256" key="14">
    <source>
        <dbReference type="SAM" id="MobiDB-lite"/>
    </source>
</evidence>
<gene>
    <name evidence="16" type="primary">mntR</name>
    <name evidence="17" type="ORF">GWK15_13610</name>
    <name evidence="16" type="ORF">GXW75_13805</name>
</gene>
<dbReference type="Proteomes" id="UP001138708">
    <property type="component" value="Unassembled WGS sequence"/>
</dbReference>
<accession>A0A9X9WJ20</accession>
<evidence type="ECO:0000256" key="2">
    <source>
        <dbReference type="ARBA" id="ARBA00007871"/>
    </source>
</evidence>
<dbReference type="InterPro" id="IPR022687">
    <property type="entry name" value="HTH_DTXR"/>
</dbReference>
<dbReference type="InterPro" id="IPR036421">
    <property type="entry name" value="Fe_dep_repressor_sf"/>
</dbReference>
<feature type="domain" description="HTH dtxR-type" evidence="15">
    <location>
        <begin position="28"/>
        <end position="89"/>
    </location>
</feature>
<proteinExistence type="inferred from homology"/>
<dbReference type="InterPro" id="IPR001367">
    <property type="entry name" value="Fe_dep_repressor"/>
</dbReference>
<dbReference type="Gene3D" id="1.10.60.10">
    <property type="entry name" value="Iron dependent repressor, metal binding and dimerisation domain"/>
    <property type="match status" value="1"/>
</dbReference>
<organism evidence="16 19">
    <name type="scientific">Neoroseomonas oryzicola</name>
    <dbReference type="NCBI Taxonomy" id="535904"/>
    <lineage>
        <taxon>Bacteria</taxon>
        <taxon>Pseudomonadati</taxon>
        <taxon>Pseudomonadota</taxon>
        <taxon>Alphaproteobacteria</taxon>
        <taxon>Acetobacterales</taxon>
        <taxon>Acetobacteraceae</taxon>
        <taxon>Neoroseomonas</taxon>
    </lineage>
</organism>
<dbReference type="InterPro" id="IPR022689">
    <property type="entry name" value="Iron_dep_repressor"/>
</dbReference>
<dbReference type="PANTHER" id="PTHR33238:SF11">
    <property type="entry name" value="TRANSCRIPTIONAL REGULATOR MNTR"/>
    <property type="match status" value="1"/>
</dbReference>
<dbReference type="InterPro" id="IPR050536">
    <property type="entry name" value="DtxR_MntR_Metal-Reg"/>
</dbReference>
<keyword evidence="7" id="KW-0805">Transcription regulation</keyword>
<evidence type="ECO:0000313" key="19">
    <source>
        <dbReference type="Proteomes" id="UP001138708"/>
    </source>
</evidence>
<keyword evidence="11" id="KW-0464">Manganese</keyword>
<reference evidence="17 18" key="2">
    <citation type="submission" date="2020-02" db="EMBL/GenBank/DDBJ databases">
        <authorList>
            <person name="Sun Q."/>
            <person name="Inoue M."/>
        </authorList>
    </citation>
    <scope>NUCLEOTIDE SEQUENCE [LARGE SCALE GENOMIC DNA]</scope>
    <source>
        <strain evidence="17 18">KCTC 22478</strain>
    </source>
</reference>
<dbReference type="Proteomes" id="UP000746741">
    <property type="component" value="Unassembled WGS sequence"/>
</dbReference>
<dbReference type="GO" id="GO:0003700">
    <property type="term" value="F:DNA-binding transcription factor activity"/>
    <property type="evidence" value="ECO:0007669"/>
    <property type="project" value="InterPro"/>
</dbReference>
<dbReference type="EMBL" id="JAAVUP010000003">
    <property type="protein sequence ID" value="NKE17983.1"/>
    <property type="molecule type" value="Genomic_DNA"/>
</dbReference>
<keyword evidence="9" id="KW-0010">Activator</keyword>
<reference evidence="16" key="1">
    <citation type="submission" date="2020-01" db="EMBL/GenBank/DDBJ databases">
        <authorList>
            <person name="Rat A."/>
        </authorList>
    </citation>
    <scope>NUCLEOTIDE SEQUENCE</scope>
    <source>
        <strain evidence="16">LMG 31161</strain>
    </source>
</reference>
<protein>
    <recommendedName>
        <fullName evidence="4">Transcriptional regulator MntR</fullName>
    </recommendedName>
    <alternativeName>
        <fullName evidence="13">Manganese transport regulator</fullName>
    </alternativeName>
</protein>
<evidence type="ECO:0000313" key="16">
    <source>
        <dbReference type="EMBL" id="MBR0660330.1"/>
    </source>
</evidence>
<evidence type="ECO:0000259" key="15">
    <source>
        <dbReference type="PROSITE" id="PS50944"/>
    </source>
</evidence>
<comment type="function">
    <text evidence="12">In the presence of manganese, represses expression of mntH and mntS. Up-regulates expression of mntP.</text>
</comment>
<dbReference type="RefSeq" id="WP_168041873.1">
    <property type="nucleotide sequence ID" value="NZ_JAAEDK010000028.1"/>
</dbReference>
<evidence type="ECO:0000256" key="10">
    <source>
        <dbReference type="ARBA" id="ARBA00023163"/>
    </source>
</evidence>
<keyword evidence="18" id="KW-1185">Reference proteome</keyword>
<evidence type="ECO:0000256" key="12">
    <source>
        <dbReference type="ARBA" id="ARBA00025185"/>
    </source>
</evidence>
<dbReference type="AlphaFoldDB" id="A0A9X9WJ20"/>
<comment type="subunit">
    <text evidence="3">Homodimer.</text>
</comment>
<keyword evidence="6" id="KW-0678">Repressor</keyword>
<dbReference type="Pfam" id="PF02742">
    <property type="entry name" value="Fe_dep_repr_C"/>
    <property type="match status" value="1"/>
</dbReference>
<keyword evidence="5" id="KW-0963">Cytoplasm</keyword>
<dbReference type="InterPro" id="IPR036388">
    <property type="entry name" value="WH-like_DNA-bd_sf"/>
</dbReference>
<dbReference type="GO" id="GO:0046983">
    <property type="term" value="F:protein dimerization activity"/>
    <property type="evidence" value="ECO:0007669"/>
    <property type="project" value="InterPro"/>
</dbReference>